<feature type="transmembrane region" description="Helical" evidence="1">
    <location>
        <begin position="200"/>
        <end position="223"/>
    </location>
</feature>
<reference evidence="3 4" key="1">
    <citation type="submission" date="2020-03" db="EMBL/GenBank/DDBJ databases">
        <title>WGS of the type strain of Planosporangium spp.</title>
        <authorList>
            <person name="Thawai C."/>
        </authorList>
    </citation>
    <scope>NUCLEOTIDE SEQUENCE [LARGE SCALE GENOMIC DNA]</scope>
    <source>
        <strain evidence="3 4">TBRC 5610</strain>
    </source>
</reference>
<feature type="transmembrane region" description="Helical" evidence="1">
    <location>
        <begin position="108"/>
        <end position="129"/>
    </location>
</feature>
<accession>A0ABX0XUD4</accession>
<gene>
    <name evidence="3" type="ORF">HC031_04700</name>
</gene>
<dbReference type="Proteomes" id="UP000722989">
    <property type="component" value="Unassembled WGS sequence"/>
</dbReference>
<dbReference type="InterPro" id="IPR009597">
    <property type="entry name" value="DUF1206"/>
</dbReference>
<evidence type="ECO:0000259" key="2">
    <source>
        <dbReference type="Pfam" id="PF06724"/>
    </source>
</evidence>
<keyword evidence="1" id="KW-1133">Transmembrane helix</keyword>
<feature type="transmembrane region" description="Helical" evidence="1">
    <location>
        <begin position="30"/>
        <end position="51"/>
    </location>
</feature>
<evidence type="ECO:0000313" key="4">
    <source>
        <dbReference type="Proteomes" id="UP000722989"/>
    </source>
</evidence>
<feature type="transmembrane region" description="Helical" evidence="1">
    <location>
        <begin position="71"/>
        <end position="96"/>
    </location>
</feature>
<keyword evidence="1" id="KW-0812">Transmembrane</keyword>
<keyword evidence="4" id="KW-1185">Reference proteome</keyword>
<feature type="transmembrane region" description="Helical" evidence="1">
    <location>
        <begin position="158"/>
        <end position="179"/>
    </location>
</feature>
<comment type="caution">
    <text evidence="3">The sequence shown here is derived from an EMBL/GenBank/DDBJ whole genome shotgun (WGS) entry which is preliminary data.</text>
</comment>
<proteinExistence type="predicted"/>
<name>A0ABX0XUD4_9ACTN</name>
<evidence type="ECO:0000256" key="1">
    <source>
        <dbReference type="SAM" id="Phobius"/>
    </source>
</evidence>
<feature type="domain" description="DUF1206" evidence="2">
    <location>
        <begin position="115"/>
        <end position="180"/>
    </location>
</feature>
<feature type="domain" description="DUF1206" evidence="2">
    <location>
        <begin position="206"/>
        <end position="275"/>
    </location>
</feature>
<organism evidence="3 4">
    <name type="scientific">Planosporangium thailandense</name>
    <dbReference type="NCBI Taxonomy" id="765197"/>
    <lineage>
        <taxon>Bacteria</taxon>
        <taxon>Bacillati</taxon>
        <taxon>Actinomycetota</taxon>
        <taxon>Actinomycetes</taxon>
        <taxon>Micromonosporales</taxon>
        <taxon>Micromonosporaceae</taxon>
        <taxon>Planosporangium</taxon>
    </lineage>
</organism>
<feature type="transmembrane region" description="Helical" evidence="1">
    <location>
        <begin position="249"/>
        <end position="270"/>
    </location>
</feature>
<feature type="domain" description="DUF1206" evidence="2">
    <location>
        <begin position="30"/>
        <end position="94"/>
    </location>
</feature>
<dbReference type="Pfam" id="PF06724">
    <property type="entry name" value="DUF1206"/>
    <property type="match status" value="3"/>
</dbReference>
<dbReference type="EMBL" id="JAATVY010000002">
    <property type="protein sequence ID" value="NJC69025.1"/>
    <property type="molecule type" value="Genomic_DNA"/>
</dbReference>
<keyword evidence="1" id="KW-0472">Membrane</keyword>
<dbReference type="RefSeq" id="WP_167923887.1">
    <property type="nucleotide sequence ID" value="NZ_JAATVY010000002.1"/>
</dbReference>
<sequence length="279" mass="29951">MTVAHTARRAARRTARRAARSSTLETLTRIGFIGYGLLHLAVAWIAVQIALGHPTGEGDQAGAFRYLAGRPFGLFALMVTVIGLAAMAVWQLLLVFIGHRDEHGFSRVAERVASAWRTVFYAALAWTAYRVVDGRPTSNAEQTQHATAGVMAAPAGRWLVGVGGVVVVAVGIGLVVYGARKKFEKRLTIAHMSRRARHMAVRLGQVGYVAKGIAFGIVGVLLVEAATSHNPAKSRGLDAALRLLVRQPYGPLLLIAIALGLAAFGVYCFFQARYRKVGP</sequence>
<evidence type="ECO:0000313" key="3">
    <source>
        <dbReference type="EMBL" id="NJC69025.1"/>
    </source>
</evidence>
<protein>
    <submittedName>
        <fullName evidence="3">DUF1206 domain-containing protein</fullName>
    </submittedName>
</protein>